<dbReference type="AlphaFoldDB" id="A0A7S1PEQ6"/>
<name>A0A7S1PEQ6_9ALVE</name>
<keyword evidence="1" id="KW-0489">Methyltransferase</keyword>
<evidence type="ECO:0000256" key="5">
    <source>
        <dbReference type="SAM" id="SignalP"/>
    </source>
</evidence>
<dbReference type="InterPro" id="IPR003742">
    <property type="entry name" value="RlmH-like"/>
</dbReference>
<dbReference type="InterPro" id="IPR029028">
    <property type="entry name" value="Alpha/beta_knot_MTases"/>
</dbReference>
<evidence type="ECO:0000256" key="2">
    <source>
        <dbReference type="ARBA" id="ARBA00022679"/>
    </source>
</evidence>
<protein>
    <recommendedName>
        <fullName evidence="7">Ribosomal RNA large subunit methyltransferase H</fullName>
    </recommendedName>
</protein>
<dbReference type="HAMAP" id="MF_00658">
    <property type="entry name" value="23SrRNA_methyltr_H"/>
    <property type="match status" value="1"/>
</dbReference>
<dbReference type="EMBL" id="HBGB01049029">
    <property type="protein sequence ID" value="CAD9073680.1"/>
    <property type="molecule type" value="Transcribed_RNA"/>
</dbReference>
<accession>A0A7S1PEQ6</accession>
<dbReference type="GO" id="GO:0032259">
    <property type="term" value="P:methylation"/>
    <property type="evidence" value="ECO:0007669"/>
    <property type="project" value="UniProtKB-KW"/>
</dbReference>
<evidence type="ECO:0008006" key="7">
    <source>
        <dbReference type="Google" id="ProtNLM"/>
    </source>
</evidence>
<proteinExistence type="inferred from homology"/>
<dbReference type="InterPro" id="IPR029026">
    <property type="entry name" value="tRNA_m1G_MTases_N"/>
</dbReference>
<evidence type="ECO:0000256" key="3">
    <source>
        <dbReference type="ARBA" id="ARBA00022691"/>
    </source>
</evidence>
<evidence type="ECO:0000313" key="6">
    <source>
        <dbReference type="EMBL" id="CAD9073680.1"/>
    </source>
</evidence>
<dbReference type="PANTHER" id="PTHR33603">
    <property type="entry name" value="METHYLTRANSFERASE"/>
    <property type="match status" value="1"/>
</dbReference>
<dbReference type="Gene3D" id="3.40.1280.10">
    <property type="match status" value="1"/>
</dbReference>
<gene>
    <name evidence="6" type="ORF">VBRA1451_LOCUS28764</name>
</gene>
<evidence type="ECO:0000256" key="1">
    <source>
        <dbReference type="ARBA" id="ARBA00022603"/>
    </source>
</evidence>
<keyword evidence="5" id="KW-0732">Signal</keyword>
<dbReference type="GO" id="GO:0008168">
    <property type="term" value="F:methyltransferase activity"/>
    <property type="evidence" value="ECO:0007669"/>
    <property type="project" value="UniProtKB-KW"/>
</dbReference>
<dbReference type="PANTHER" id="PTHR33603:SF1">
    <property type="entry name" value="RIBOSOMAL RNA LARGE SUBUNIT METHYLTRANSFERASE H"/>
    <property type="match status" value="1"/>
</dbReference>
<dbReference type="Pfam" id="PF02590">
    <property type="entry name" value="SPOUT_MTase"/>
    <property type="match status" value="1"/>
</dbReference>
<comment type="similarity">
    <text evidence="4">Belongs to the RNA methyltransferase RlmH family.</text>
</comment>
<dbReference type="CDD" id="cd18081">
    <property type="entry name" value="RlmH-like"/>
    <property type="match status" value="1"/>
</dbReference>
<dbReference type="SUPFAM" id="SSF75217">
    <property type="entry name" value="alpha/beta knot"/>
    <property type="match status" value="1"/>
</dbReference>
<feature type="chain" id="PRO_5031007525" description="Ribosomal RNA large subunit methyltransferase H" evidence="5">
    <location>
        <begin position="21"/>
        <end position="192"/>
    </location>
</feature>
<keyword evidence="2" id="KW-0808">Transferase</keyword>
<sequence>MRELVLMSALMWCLCGCCEGYRVHMRRADGCTTRCNVRMVCEVTVRIRGKCTKKGTWQDIGCEQYRVRMRSALDVKTEWAANDDSLVSCVQRDLSKQHAVVCLDVQGDEHTSESFSGLLYSLLQQGGSRVSVVIGGAEGLPDALRPKTGQLSGRVRYVSLSRMTFPHELARLILYEQLYRAVEIRKGTNYHK</sequence>
<feature type="signal peptide" evidence="5">
    <location>
        <begin position="1"/>
        <end position="20"/>
    </location>
</feature>
<dbReference type="GO" id="GO:0006364">
    <property type="term" value="P:rRNA processing"/>
    <property type="evidence" value="ECO:0007669"/>
    <property type="project" value="InterPro"/>
</dbReference>
<reference evidence="6" key="1">
    <citation type="submission" date="2021-01" db="EMBL/GenBank/DDBJ databases">
        <authorList>
            <person name="Corre E."/>
            <person name="Pelletier E."/>
            <person name="Niang G."/>
            <person name="Scheremetjew M."/>
            <person name="Finn R."/>
            <person name="Kale V."/>
            <person name="Holt S."/>
            <person name="Cochrane G."/>
            <person name="Meng A."/>
            <person name="Brown T."/>
            <person name="Cohen L."/>
        </authorList>
    </citation>
    <scope>NUCLEOTIDE SEQUENCE</scope>
    <source>
        <strain evidence="6">CCMP3346</strain>
    </source>
</reference>
<organism evidence="6">
    <name type="scientific">Vitrella brassicaformis</name>
    <dbReference type="NCBI Taxonomy" id="1169539"/>
    <lineage>
        <taxon>Eukaryota</taxon>
        <taxon>Sar</taxon>
        <taxon>Alveolata</taxon>
        <taxon>Colpodellida</taxon>
        <taxon>Vitrellaceae</taxon>
        <taxon>Vitrella</taxon>
    </lineage>
</organism>
<evidence type="ECO:0000256" key="4">
    <source>
        <dbReference type="ARBA" id="ARBA00038303"/>
    </source>
</evidence>
<keyword evidence="3" id="KW-0949">S-adenosyl-L-methionine</keyword>